<feature type="domain" description="Helix-hairpin-helix DNA-binding motif class 1" evidence="2">
    <location>
        <begin position="188"/>
        <end position="207"/>
    </location>
</feature>
<comment type="caution">
    <text evidence="3">The sequence shown here is derived from an EMBL/GenBank/DDBJ whole genome shotgun (WGS) entry which is preliminary data.</text>
</comment>
<dbReference type="NCBIfam" id="TIGR00426">
    <property type="entry name" value="competence protein ComEA helix-hairpin-helix repeat region"/>
    <property type="match status" value="1"/>
</dbReference>
<dbReference type="AlphaFoldDB" id="A0A415E3T0"/>
<dbReference type="EMBL" id="QRMS01000002">
    <property type="protein sequence ID" value="RHJ88291.1"/>
    <property type="molecule type" value="Genomic_DNA"/>
</dbReference>
<protein>
    <submittedName>
        <fullName evidence="3">ComEA family DNA-binding protein</fullName>
    </submittedName>
</protein>
<name>A0A415E3T0_9FIRM</name>
<dbReference type="GO" id="GO:0015628">
    <property type="term" value="P:protein secretion by the type II secretion system"/>
    <property type="evidence" value="ECO:0007669"/>
    <property type="project" value="TreeGrafter"/>
</dbReference>
<dbReference type="InterPro" id="IPR051675">
    <property type="entry name" value="Endo/Exo/Phosphatase_dom_1"/>
</dbReference>
<dbReference type="SUPFAM" id="SSF142984">
    <property type="entry name" value="Nqo1 middle domain-like"/>
    <property type="match status" value="1"/>
</dbReference>
<keyword evidence="1" id="KW-0472">Membrane</keyword>
<accession>A0A415E3T0</accession>
<dbReference type="SUPFAM" id="SSF47781">
    <property type="entry name" value="RuvA domain 2-like"/>
    <property type="match status" value="1"/>
</dbReference>
<dbReference type="InterPro" id="IPR004509">
    <property type="entry name" value="Competence_ComEA_HhH"/>
</dbReference>
<dbReference type="GO" id="GO:0006281">
    <property type="term" value="P:DNA repair"/>
    <property type="evidence" value="ECO:0007669"/>
    <property type="project" value="InterPro"/>
</dbReference>
<dbReference type="Gene3D" id="1.10.150.280">
    <property type="entry name" value="AF1531-like domain"/>
    <property type="match status" value="1"/>
</dbReference>
<dbReference type="InterPro" id="IPR019554">
    <property type="entry name" value="Soluble_ligand-bd"/>
</dbReference>
<evidence type="ECO:0000256" key="1">
    <source>
        <dbReference type="SAM" id="Phobius"/>
    </source>
</evidence>
<dbReference type="PANTHER" id="PTHR21180:SF32">
    <property type="entry name" value="ENDONUCLEASE_EXONUCLEASE_PHOSPHATASE FAMILY DOMAIN-CONTAINING PROTEIN 1"/>
    <property type="match status" value="1"/>
</dbReference>
<dbReference type="InterPro" id="IPR010994">
    <property type="entry name" value="RuvA_2-like"/>
</dbReference>
<dbReference type="GO" id="GO:0015627">
    <property type="term" value="C:type II protein secretion system complex"/>
    <property type="evidence" value="ECO:0007669"/>
    <property type="project" value="TreeGrafter"/>
</dbReference>
<dbReference type="Pfam" id="PF10531">
    <property type="entry name" value="SLBB"/>
    <property type="match status" value="1"/>
</dbReference>
<keyword evidence="4" id="KW-1185">Reference proteome</keyword>
<reference evidence="3 4" key="1">
    <citation type="submission" date="2018-08" db="EMBL/GenBank/DDBJ databases">
        <title>A genome reference for cultivated species of the human gut microbiota.</title>
        <authorList>
            <person name="Zou Y."/>
            <person name="Xue W."/>
            <person name="Luo G."/>
        </authorList>
    </citation>
    <scope>NUCLEOTIDE SEQUENCE [LARGE SCALE GENOMIC DNA]</scope>
    <source>
        <strain evidence="3 4">AM07-24</strain>
    </source>
</reference>
<keyword evidence="1" id="KW-0812">Transmembrane</keyword>
<proteinExistence type="predicted"/>
<dbReference type="STRING" id="1776384.GCA_900086585_03882"/>
<dbReference type="OrthoDB" id="9790239at2"/>
<dbReference type="GO" id="GO:0003677">
    <property type="term" value="F:DNA binding"/>
    <property type="evidence" value="ECO:0007669"/>
    <property type="project" value="UniProtKB-KW"/>
</dbReference>
<gene>
    <name evidence="3" type="ORF">DW099_07735</name>
</gene>
<evidence type="ECO:0000313" key="4">
    <source>
        <dbReference type="Proteomes" id="UP000284841"/>
    </source>
</evidence>
<keyword evidence="1" id="KW-1133">Transmembrane helix</keyword>
<dbReference type="Pfam" id="PF12836">
    <property type="entry name" value="HHH_3"/>
    <property type="match status" value="1"/>
</dbReference>
<feature type="domain" description="Helix-hairpin-helix DNA-binding motif class 1" evidence="2">
    <location>
        <begin position="158"/>
        <end position="177"/>
    </location>
</feature>
<organism evidence="3 4">
    <name type="scientific">Emergencia timonensis</name>
    <dbReference type="NCBI Taxonomy" id="1776384"/>
    <lineage>
        <taxon>Bacteria</taxon>
        <taxon>Bacillati</taxon>
        <taxon>Bacillota</taxon>
        <taxon>Clostridia</taxon>
        <taxon>Peptostreptococcales</taxon>
        <taxon>Anaerovoracaceae</taxon>
        <taxon>Emergencia</taxon>
    </lineage>
</organism>
<dbReference type="Proteomes" id="UP000284841">
    <property type="component" value="Unassembled WGS sequence"/>
</dbReference>
<dbReference type="PANTHER" id="PTHR21180">
    <property type="entry name" value="ENDONUCLEASE/EXONUCLEASE/PHOSPHATASE FAMILY DOMAIN-CONTAINING PROTEIN 1"/>
    <property type="match status" value="1"/>
</dbReference>
<dbReference type="RefSeq" id="WP_118334921.1">
    <property type="nucleotide sequence ID" value="NZ_AP025567.1"/>
</dbReference>
<keyword evidence="3" id="KW-0238">DNA-binding</keyword>
<dbReference type="InterPro" id="IPR003583">
    <property type="entry name" value="Hlx-hairpin-Hlx_DNA-bd_motif"/>
</dbReference>
<feature type="transmembrane region" description="Helical" evidence="1">
    <location>
        <begin position="21"/>
        <end position="40"/>
    </location>
</feature>
<evidence type="ECO:0000259" key="2">
    <source>
        <dbReference type="SMART" id="SM00278"/>
    </source>
</evidence>
<dbReference type="SMART" id="SM00278">
    <property type="entry name" value="HhH1"/>
    <property type="match status" value="2"/>
</dbReference>
<sequence length="210" mass="22766">MMDQLMNKLKVYITYLKEHKKIARAAAVVLIMIVAVVFFGHNGEKEEIPIQLPEETKNTETSELTPEETEKAEIFVDISGQVKKPGVYQITEGTRLFEVIKMAGGLTSDADKDGFNQAEVVSDGEKIVIPAKGEGVDSPISSGTTASGLININTADSTALQEIPGVGPATADKIIAYRNENGRFASKEDIKNVSGIGDKTYEKMKDKITT</sequence>
<evidence type="ECO:0000313" key="3">
    <source>
        <dbReference type="EMBL" id="RHJ88291.1"/>
    </source>
</evidence>
<dbReference type="Gene3D" id="3.10.560.10">
    <property type="entry name" value="Outer membrane lipoprotein wza domain like"/>
    <property type="match status" value="1"/>
</dbReference>